<comment type="caution">
    <text evidence="6">The sequence shown here is derived from an EMBL/GenBank/DDBJ whole genome shotgun (WGS) entry which is preliminary data.</text>
</comment>
<proteinExistence type="inferred from homology"/>
<comment type="function">
    <text evidence="5">ATP-dependent carboxylate-amine ligase which exhibits weak glutamate--cysteine ligase activity.</text>
</comment>
<dbReference type="InterPro" id="IPR011793">
    <property type="entry name" value="YbdK"/>
</dbReference>
<dbReference type="GO" id="GO:0004357">
    <property type="term" value="F:glutamate-cysteine ligase activity"/>
    <property type="evidence" value="ECO:0007669"/>
    <property type="project" value="UniProtKB-EC"/>
</dbReference>
<dbReference type="SUPFAM" id="SSF55931">
    <property type="entry name" value="Glutamine synthetase/guanido kinase"/>
    <property type="match status" value="1"/>
</dbReference>
<evidence type="ECO:0000256" key="3">
    <source>
        <dbReference type="ARBA" id="ARBA00022840"/>
    </source>
</evidence>
<dbReference type="AlphaFoldDB" id="A0A2M9CIR9"/>
<evidence type="ECO:0000313" key="6">
    <source>
        <dbReference type="EMBL" id="PJJ71755.1"/>
    </source>
</evidence>
<organism evidence="6 7">
    <name type="scientific">Diaminobutyricimonas aerilata</name>
    <dbReference type="NCBI Taxonomy" id="1162967"/>
    <lineage>
        <taxon>Bacteria</taxon>
        <taxon>Bacillati</taxon>
        <taxon>Actinomycetota</taxon>
        <taxon>Actinomycetes</taxon>
        <taxon>Micrococcales</taxon>
        <taxon>Microbacteriaceae</taxon>
        <taxon>Diaminobutyricimonas</taxon>
    </lineage>
</organism>
<comment type="catalytic activity">
    <reaction evidence="4 5">
        <text>L-cysteine + L-glutamate + ATP = gamma-L-glutamyl-L-cysteine + ADP + phosphate + H(+)</text>
        <dbReference type="Rhea" id="RHEA:13285"/>
        <dbReference type="ChEBI" id="CHEBI:15378"/>
        <dbReference type="ChEBI" id="CHEBI:29985"/>
        <dbReference type="ChEBI" id="CHEBI:30616"/>
        <dbReference type="ChEBI" id="CHEBI:35235"/>
        <dbReference type="ChEBI" id="CHEBI:43474"/>
        <dbReference type="ChEBI" id="CHEBI:58173"/>
        <dbReference type="ChEBI" id="CHEBI:456216"/>
        <dbReference type="EC" id="6.3.2.2"/>
    </reaction>
</comment>
<dbReference type="EC" id="6.3.2.2" evidence="5"/>
<dbReference type="Pfam" id="PF04107">
    <property type="entry name" value="GCS2"/>
    <property type="match status" value="1"/>
</dbReference>
<dbReference type="NCBIfam" id="TIGR02050">
    <property type="entry name" value="gshA_cyan_rel"/>
    <property type="match status" value="1"/>
</dbReference>
<dbReference type="GO" id="GO:0005524">
    <property type="term" value="F:ATP binding"/>
    <property type="evidence" value="ECO:0007669"/>
    <property type="project" value="UniProtKB-KW"/>
</dbReference>
<dbReference type="EMBL" id="PGFF01000001">
    <property type="protein sequence ID" value="PJJ71755.1"/>
    <property type="molecule type" value="Genomic_DNA"/>
</dbReference>
<keyword evidence="3 5" id="KW-0067">ATP-binding</keyword>
<evidence type="ECO:0000313" key="7">
    <source>
        <dbReference type="Proteomes" id="UP000228758"/>
    </source>
</evidence>
<evidence type="ECO:0000256" key="4">
    <source>
        <dbReference type="ARBA" id="ARBA00048819"/>
    </source>
</evidence>
<dbReference type="InterPro" id="IPR014746">
    <property type="entry name" value="Gln_synth/guanido_kin_cat_dom"/>
</dbReference>
<protein>
    <recommendedName>
        <fullName evidence="5">Putative glutamate--cysteine ligase 2</fullName>
        <ecNumber evidence="5">6.3.2.2</ecNumber>
    </recommendedName>
    <alternativeName>
        <fullName evidence="5">Gamma-glutamylcysteine synthetase 2</fullName>
        <shortName evidence="5">GCS 2</shortName>
        <shortName evidence="5">Gamma-GCS 2</shortName>
    </alternativeName>
</protein>
<gene>
    <name evidence="6" type="ORF">CLV46_1308</name>
</gene>
<evidence type="ECO:0000256" key="2">
    <source>
        <dbReference type="ARBA" id="ARBA00022741"/>
    </source>
</evidence>
<dbReference type="NCBIfam" id="NF010042">
    <property type="entry name" value="PRK13517.1-2"/>
    <property type="match status" value="1"/>
</dbReference>
<dbReference type="InterPro" id="IPR050141">
    <property type="entry name" value="GCL_type2/YbdK_subfam"/>
</dbReference>
<reference evidence="6 7" key="1">
    <citation type="submission" date="2017-11" db="EMBL/GenBank/DDBJ databases">
        <title>Genomic Encyclopedia of Archaeal and Bacterial Type Strains, Phase II (KMG-II): From Individual Species to Whole Genera.</title>
        <authorList>
            <person name="Goeker M."/>
        </authorList>
    </citation>
    <scope>NUCLEOTIDE SEQUENCE [LARGE SCALE GENOMIC DNA]</scope>
    <source>
        <strain evidence="6 7">DSM 27393</strain>
    </source>
</reference>
<dbReference type="HAMAP" id="MF_01609">
    <property type="entry name" value="Glu_cys_ligase_2"/>
    <property type="match status" value="1"/>
</dbReference>
<dbReference type="InterPro" id="IPR006336">
    <property type="entry name" value="GCS2"/>
</dbReference>
<keyword evidence="2 5" id="KW-0547">Nucleotide-binding</keyword>
<dbReference type="PANTHER" id="PTHR36510">
    <property type="entry name" value="GLUTAMATE--CYSTEINE LIGASE 2-RELATED"/>
    <property type="match status" value="1"/>
</dbReference>
<dbReference type="NCBIfam" id="NF010044">
    <property type="entry name" value="PRK13517.1-4"/>
    <property type="match status" value="1"/>
</dbReference>
<evidence type="ECO:0000256" key="5">
    <source>
        <dbReference type="HAMAP-Rule" id="MF_01609"/>
    </source>
</evidence>
<dbReference type="Gene3D" id="3.30.590.20">
    <property type="match status" value="1"/>
</dbReference>
<keyword evidence="1 5" id="KW-0436">Ligase</keyword>
<accession>A0A2M9CIR9</accession>
<dbReference type="Proteomes" id="UP000228758">
    <property type="component" value="Unassembled WGS sequence"/>
</dbReference>
<dbReference type="NCBIfam" id="NF010043">
    <property type="entry name" value="PRK13517.1-3"/>
    <property type="match status" value="1"/>
</dbReference>
<evidence type="ECO:0000256" key="1">
    <source>
        <dbReference type="ARBA" id="ARBA00022598"/>
    </source>
</evidence>
<name>A0A2M9CIR9_9MICO</name>
<dbReference type="OrthoDB" id="9769628at2"/>
<keyword evidence="7" id="KW-1185">Reference proteome</keyword>
<comment type="similarity">
    <text evidence="5">Belongs to the glutamate--cysteine ligase type 2 family. YbdK subfamily.</text>
</comment>
<dbReference type="RefSeq" id="WP_100364023.1">
    <property type="nucleotide sequence ID" value="NZ_PGFF01000001.1"/>
</dbReference>
<dbReference type="PANTHER" id="PTHR36510:SF1">
    <property type="entry name" value="GLUTAMATE--CYSTEINE LIGASE 2-RELATED"/>
    <property type="match status" value="1"/>
</dbReference>
<sequence>MRLEFAASERSTIGIEWELACVDRGTRALAPAGPAILDRIAGDPGTYPQATSEFLTNTVEIVSGAHHRVGDAMGDLHELLAAARAAADPLGVDLISAGTHPFARMQDQQVTPGSERYRILADRMRWWADHLLIWGLHVHVGVEDAERAVHITNGLIRYFPHLQALSASSPFFIGEDTGYASNRAMIFQQASTAGLPPHLGAWANFEQYVEDVTKVGIIAEPSELRWDVRPSPKWGTVEVRICDAPSSAREVAALAALIQCTVERLGEKLDAGEEPVVLPPWFSRENKWRAARYGLDCEAIVDPDGTERPLVDDVLALVDEVEPIARRLGCDAELRDIEAILDAGSGYQRQLSTAARHDGELVPVVDALVAELRDGAF</sequence>
<dbReference type="GO" id="GO:0042398">
    <property type="term" value="P:modified amino acid biosynthetic process"/>
    <property type="evidence" value="ECO:0007669"/>
    <property type="project" value="InterPro"/>
</dbReference>